<name>A0A419X7A1_9BACT</name>
<proteinExistence type="predicted"/>
<keyword evidence="1" id="KW-0732">Signal</keyword>
<comment type="caution">
    <text evidence="2">The sequence shown here is derived from an EMBL/GenBank/DDBJ whole genome shotgun (WGS) entry which is preliminary data.</text>
</comment>
<dbReference type="EMBL" id="RAPQ01000008">
    <property type="protein sequence ID" value="RKE03643.1"/>
    <property type="molecule type" value="Genomic_DNA"/>
</dbReference>
<sequence length="358" mass="40314">MMKYLILVATFLIVVQATIAQQKVQKYAVKSGHVEYKLTGSTTGTKYIWWDNYGAQSYTETKSVSITKVFGIKSETKEHTISIIKEGQFWSVNLEENNGQTGKIPNYQQMFGLDEMSEEEKKQFGKDILEGLGGEILGTEKVLDYECEIVELMGAKVWIYNGINLKSEAKILGIENNEIAIKFEKNISISSSKFSPPANINYQDISEQQQAMYGGMSDMQSMFNMGDKYEDDVDVKLYPVNYPFQQFSNKINAFKYKGYRKLVSLNEDGTYSAMFMKGLTGSLAVAATSMKNGDPSEHGNFETFTYKGKNCMLGKLEDDESSNTAVLEIPQYKTYIIIGCSPSVGKDEMIRILDHLAF</sequence>
<keyword evidence="3" id="KW-1185">Reference proteome</keyword>
<organism evidence="2 3">
    <name type="scientific">Marinifilum flexuosum</name>
    <dbReference type="NCBI Taxonomy" id="1117708"/>
    <lineage>
        <taxon>Bacteria</taxon>
        <taxon>Pseudomonadati</taxon>
        <taxon>Bacteroidota</taxon>
        <taxon>Bacteroidia</taxon>
        <taxon>Marinilabiliales</taxon>
        <taxon>Marinifilaceae</taxon>
    </lineage>
</organism>
<feature type="signal peptide" evidence="1">
    <location>
        <begin position="1"/>
        <end position="20"/>
    </location>
</feature>
<protein>
    <recommendedName>
        <fullName evidence="4">DUF4412 domain-containing protein</fullName>
    </recommendedName>
</protein>
<dbReference type="AlphaFoldDB" id="A0A419X7A1"/>
<evidence type="ECO:0000313" key="3">
    <source>
        <dbReference type="Proteomes" id="UP000284531"/>
    </source>
</evidence>
<reference evidence="2 3" key="1">
    <citation type="submission" date="2018-09" db="EMBL/GenBank/DDBJ databases">
        <title>Genomic Encyclopedia of Archaeal and Bacterial Type Strains, Phase II (KMG-II): from individual species to whole genera.</title>
        <authorList>
            <person name="Goeker M."/>
        </authorList>
    </citation>
    <scope>NUCLEOTIDE SEQUENCE [LARGE SCALE GENOMIC DNA]</scope>
    <source>
        <strain evidence="2 3">DSM 21950</strain>
    </source>
</reference>
<gene>
    <name evidence="2" type="ORF">BXY64_0652</name>
</gene>
<evidence type="ECO:0000256" key="1">
    <source>
        <dbReference type="SAM" id="SignalP"/>
    </source>
</evidence>
<evidence type="ECO:0008006" key="4">
    <source>
        <dbReference type="Google" id="ProtNLM"/>
    </source>
</evidence>
<evidence type="ECO:0000313" key="2">
    <source>
        <dbReference type="EMBL" id="RKE03643.1"/>
    </source>
</evidence>
<feature type="chain" id="PRO_5019403553" description="DUF4412 domain-containing protein" evidence="1">
    <location>
        <begin position="21"/>
        <end position="358"/>
    </location>
</feature>
<dbReference type="Proteomes" id="UP000284531">
    <property type="component" value="Unassembled WGS sequence"/>
</dbReference>
<accession>A0A419X7A1</accession>